<dbReference type="InterPro" id="IPR002413">
    <property type="entry name" value="V5_allergen-like"/>
</dbReference>
<reference evidence="2 3" key="1">
    <citation type="submission" date="2020-08" db="EMBL/GenBank/DDBJ databases">
        <title>Genomic Encyclopedia of Type Strains, Phase IV (KMG-IV): sequencing the most valuable type-strain genomes for metagenomic binning, comparative biology and taxonomic classification.</title>
        <authorList>
            <person name="Goeker M."/>
        </authorList>
    </citation>
    <scope>NUCLEOTIDE SEQUENCE [LARGE SCALE GENOMIC DNA]</scope>
    <source>
        <strain evidence="2 3">DSM 27203</strain>
    </source>
</reference>
<name>A0A840YVF9_9SPHN</name>
<dbReference type="SUPFAM" id="SSF55797">
    <property type="entry name" value="PR-1-like"/>
    <property type="match status" value="1"/>
</dbReference>
<dbReference type="GO" id="GO:0005576">
    <property type="term" value="C:extracellular region"/>
    <property type="evidence" value="ECO:0007669"/>
    <property type="project" value="InterPro"/>
</dbReference>
<comment type="caution">
    <text evidence="2">The sequence shown here is derived from an EMBL/GenBank/DDBJ whole genome shotgun (WGS) entry which is preliminary data.</text>
</comment>
<feature type="domain" description="SCP" evidence="1">
    <location>
        <begin position="45"/>
        <end position="186"/>
    </location>
</feature>
<dbReference type="InterPro" id="IPR014044">
    <property type="entry name" value="CAP_dom"/>
</dbReference>
<dbReference type="PROSITE" id="PS51257">
    <property type="entry name" value="PROKAR_LIPOPROTEIN"/>
    <property type="match status" value="1"/>
</dbReference>
<organism evidence="2 3">
    <name type="scientific">Stakelama sediminis</name>
    <dbReference type="NCBI Taxonomy" id="463200"/>
    <lineage>
        <taxon>Bacteria</taxon>
        <taxon>Pseudomonadati</taxon>
        <taxon>Pseudomonadota</taxon>
        <taxon>Alphaproteobacteria</taxon>
        <taxon>Sphingomonadales</taxon>
        <taxon>Sphingomonadaceae</taxon>
        <taxon>Stakelama</taxon>
    </lineage>
</organism>
<dbReference type="Gene3D" id="3.40.33.10">
    <property type="entry name" value="CAP"/>
    <property type="match status" value="1"/>
</dbReference>
<accession>A0A840YVF9</accession>
<keyword evidence="3" id="KW-1185">Reference proteome</keyword>
<dbReference type="EMBL" id="JACIJI010000001">
    <property type="protein sequence ID" value="MBB5717547.1"/>
    <property type="molecule type" value="Genomic_DNA"/>
</dbReference>
<dbReference type="AlphaFoldDB" id="A0A840YVF9"/>
<dbReference type="RefSeq" id="WP_343042950.1">
    <property type="nucleotide sequence ID" value="NZ_BAABIF010000004.1"/>
</dbReference>
<dbReference type="Proteomes" id="UP000554342">
    <property type="component" value="Unassembled WGS sequence"/>
</dbReference>
<protein>
    <recommendedName>
        <fullName evidence="1">SCP domain-containing protein</fullName>
    </recommendedName>
</protein>
<dbReference type="PANTHER" id="PTHR10334">
    <property type="entry name" value="CYSTEINE-RICH SECRETORY PROTEIN-RELATED"/>
    <property type="match status" value="1"/>
</dbReference>
<proteinExistence type="predicted"/>
<gene>
    <name evidence="2" type="ORF">FHR23_000454</name>
</gene>
<evidence type="ECO:0000313" key="3">
    <source>
        <dbReference type="Proteomes" id="UP000554342"/>
    </source>
</evidence>
<dbReference type="InterPro" id="IPR035940">
    <property type="entry name" value="CAP_sf"/>
</dbReference>
<dbReference type="Pfam" id="PF00188">
    <property type="entry name" value="CAP"/>
    <property type="match status" value="1"/>
</dbReference>
<evidence type="ECO:0000313" key="2">
    <source>
        <dbReference type="EMBL" id="MBB5717547.1"/>
    </source>
</evidence>
<dbReference type="PRINTS" id="PR00837">
    <property type="entry name" value="V5TPXLIKE"/>
</dbReference>
<evidence type="ECO:0000259" key="1">
    <source>
        <dbReference type="SMART" id="SM00198"/>
    </source>
</evidence>
<sequence length="190" mass="21303">MSKQKILWMGAIFLLTGCIPQGQEKAPTVVEPRAFAGDAPRGEALLKQAMLTVQNRARAAVGEQPLEWDDGLAADAQRYADELAHTEIYEHSDPATRGPQPEGENLFKGTRSAYRYTEMAQLWVDEKRYFRNGPAPDFSTTGNWREVAHYTQIIWANTKRMGCAMASSRTQDYLVCRYTPPGNVVGQKAY</sequence>
<dbReference type="InterPro" id="IPR001283">
    <property type="entry name" value="CRISP-related"/>
</dbReference>
<dbReference type="PRINTS" id="PR00838">
    <property type="entry name" value="V5ALLERGEN"/>
</dbReference>
<dbReference type="InterPro" id="IPR018244">
    <property type="entry name" value="Allrgn_V5/Tpx1_CS"/>
</dbReference>
<dbReference type="PROSITE" id="PS01010">
    <property type="entry name" value="CRISP_2"/>
    <property type="match status" value="1"/>
</dbReference>
<dbReference type="SMART" id="SM00198">
    <property type="entry name" value="SCP"/>
    <property type="match status" value="1"/>
</dbReference>